<evidence type="ECO:0000313" key="5">
    <source>
        <dbReference type="EMBL" id="EXG80350.1"/>
    </source>
</evidence>
<dbReference type="SUPFAM" id="SSF51197">
    <property type="entry name" value="Clavaminate synthase-like"/>
    <property type="match status" value="1"/>
</dbReference>
<dbReference type="InterPro" id="IPR003347">
    <property type="entry name" value="JmjC_dom"/>
</dbReference>
<evidence type="ECO:0000256" key="3">
    <source>
        <dbReference type="ARBA" id="ARBA00023004"/>
    </source>
</evidence>
<dbReference type="PANTHER" id="PTHR13096:SF9">
    <property type="entry name" value="BIFUNCTIONAL LYSINE-SPECIFIC DEMETHYLASE AND HISTIDYL-HYDROXYLASE"/>
    <property type="match status" value="1"/>
</dbReference>
<dbReference type="AlphaFoldDB" id="A0A010YJE6"/>
<evidence type="ECO:0000313" key="6">
    <source>
        <dbReference type="Proteomes" id="UP000021053"/>
    </source>
</evidence>
<dbReference type="PROSITE" id="PS51184">
    <property type="entry name" value="JMJC"/>
    <property type="match status" value="1"/>
</dbReference>
<accession>A0A010YJE6</accession>
<dbReference type="Proteomes" id="UP000021053">
    <property type="component" value="Unassembled WGS sequence"/>
</dbReference>
<reference evidence="5 6" key="1">
    <citation type="submission" date="2013-07" db="EMBL/GenBank/DDBJ databases">
        <authorList>
            <consortium name="DOE Joint Genome Institute"/>
            <person name="Eisen J."/>
            <person name="Huntemann M."/>
            <person name="Han J."/>
            <person name="Chen A."/>
            <person name="Kyrpides N."/>
            <person name="Mavromatis K."/>
            <person name="Markowitz V."/>
            <person name="Palaniappan K."/>
            <person name="Ivanova N."/>
            <person name="Schaumberg A."/>
            <person name="Pati A."/>
            <person name="Liolios K."/>
            <person name="Nordberg H.P."/>
            <person name="Cantor M.N."/>
            <person name="Hua S.X."/>
            <person name="Woyke T."/>
        </authorList>
    </citation>
    <scope>NUCLEOTIDE SEQUENCE [LARGE SCALE GENOMIC DNA]</scope>
    <source>
        <strain evidence="5 6">DSM 44712</strain>
    </source>
</reference>
<keyword evidence="3" id="KW-0408">Iron</keyword>
<keyword evidence="2" id="KW-0479">Metal-binding</keyword>
<evidence type="ECO:0000259" key="4">
    <source>
        <dbReference type="PROSITE" id="PS51184"/>
    </source>
</evidence>
<name>A0A010YJE6_9ACTN</name>
<dbReference type="HOGENOM" id="CLU_013645_1_0_11"/>
<proteinExistence type="predicted"/>
<comment type="caution">
    <text evidence="5">The sequence shown here is derived from an EMBL/GenBank/DDBJ whole genome shotgun (WGS) entry which is preliminary data.</text>
</comment>
<dbReference type="GO" id="GO:0032453">
    <property type="term" value="F:histone H3K4 demethylase activity"/>
    <property type="evidence" value="ECO:0007669"/>
    <property type="project" value="TreeGrafter"/>
</dbReference>
<comment type="cofactor">
    <cofactor evidence="1">
        <name>Fe(2+)</name>
        <dbReference type="ChEBI" id="CHEBI:29033"/>
    </cofactor>
</comment>
<dbReference type="SMART" id="SM00558">
    <property type="entry name" value="JmjC"/>
    <property type="match status" value="1"/>
</dbReference>
<dbReference type="PATRIC" id="fig|927661.3.peg.1396"/>
<dbReference type="PANTHER" id="PTHR13096">
    <property type="entry name" value="MINA53 MYC INDUCED NUCLEAR ANTIGEN"/>
    <property type="match status" value="1"/>
</dbReference>
<organism evidence="5 6">
    <name type="scientific">Cryptosporangium arvum DSM 44712</name>
    <dbReference type="NCBI Taxonomy" id="927661"/>
    <lineage>
        <taxon>Bacteria</taxon>
        <taxon>Bacillati</taxon>
        <taxon>Actinomycetota</taxon>
        <taxon>Actinomycetes</taxon>
        <taxon>Cryptosporangiales</taxon>
        <taxon>Cryptosporangiaceae</taxon>
        <taxon>Cryptosporangium</taxon>
    </lineage>
</organism>
<gene>
    <name evidence="5" type="ORF">CryarDRAFT_1421</name>
</gene>
<sequence length="403" mass="43548">MTDSSLRTTGLPAGRPALERCISVPVADFPWGRRPLLSTGLGFGDLFGLDDVDELLTRRGLRTPFIRLAKGGEVIDPRRYTSSGGAGAEIADQVDDERVTRLFLDGATIVLQALHRTWPPLVDFGQQLAADLGHPVQINAYVTPPQNQGFSAHYDVHDVFVLQVAGEKQWRIHAPVLTDPLRNQPWNSRAASVAARASEEPVIDTVLRPGDALYLPRGWLHSATSLGETSVHLTVGVHPVTRHSLVEVLAGLAAEDPSLRESLPLGFDPTDPSLLAGAVDALSSWLRTVDADAVADRLRERVWPQGRSEPVSPLAQERIVSSLTADTPVRLRGFLPHTVDVRADGVVLRLPDRTLTLPAVTAAAMKTVLSGTVVRAAELPDLDADDGLVLIRRLLREALVVPA</sequence>
<dbReference type="GO" id="GO:0051864">
    <property type="term" value="F:histone H3K36 demethylase activity"/>
    <property type="evidence" value="ECO:0007669"/>
    <property type="project" value="TreeGrafter"/>
</dbReference>
<dbReference type="EMBL" id="JFBT01000001">
    <property type="protein sequence ID" value="EXG80350.1"/>
    <property type="molecule type" value="Genomic_DNA"/>
</dbReference>
<dbReference type="Pfam" id="PF08007">
    <property type="entry name" value="JmjC_2"/>
    <property type="match status" value="1"/>
</dbReference>
<evidence type="ECO:0000256" key="2">
    <source>
        <dbReference type="ARBA" id="ARBA00022723"/>
    </source>
</evidence>
<feature type="domain" description="JmjC" evidence="4">
    <location>
        <begin position="107"/>
        <end position="254"/>
    </location>
</feature>
<dbReference type="Gene3D" id="2.60.120.650">
    <property type="entry name" value="Cupin"/>
    <property type="match status" value="1"/>
</dbReference>
<keyword evidence="6" id="KW-1185">Reference proteome</keyword>
<evidence type="ECO:0000256" key="1">
    <source>
        <dbReference type="ARBA" id="ARBA00001954"/>
    </source>
</evidence>
<dbReference type="InterPro" id="IPR039994">
    <property type="entry name" value="NO66-like"/>
</dbReference>
<protein>
    <submittedName>
        <fullName evidence="5">Cupin superfamily protein</fullName>
    </submittedName>
</protein>
<dbReference type="GO" id="GO:0046872">
    <property type="term" value="F:metal ion binding"/>
    <property type="evidence" value="ECO:0007669"/>
    <property type="project" value="UniProtKB-KW"/>
</dbReference>